<dbReference type="OrthoDB" id="974105at2"/>
<keyword evidence="1" id="KW-0472">Membrane</keyword>
<feature type="domain" description="G" evidence="2">
    <location>
        <begin position="64"/>
        <end position="205"/>
    </location>
</feature>
<dbReference type="PANTHER" id="PTHR42698">
    <property type="entry name" value="GTPASE ERA"/>
    <property type="match status" value="1"/>
</dbReference>
<dbReference type="GO" id="GO:0005525">
    <property type="term" value="F:GTP binding"/>
    <property type="evidence" value="ECO:0007669"/>
    <property type="project" value="InterPro"/>
</dbReference>
<dbReference type="Proteomes" id="UP000294894">
    <property type="component" value="Chromosome"/>
</dbReference>
<dbReference type="InterPro" id="IPR006073">
    <property type="entry name" value="GTP-bd"/>
</dbReference>
<evidence type="ECO:0000256" key="1">
    <source>
        <dbReference type="SAM" id="Phobius"/>
    </source>
</evidence>
<protein>
    <submittedName>
        <fullName evidence="3">ABC transporter</fullName>
    </submittedName>
</protein>
<feature type="transmembrane region" description="Helical" evidence="1">
    <location>
        <begin position="438"/>
        <end position="463"/>
    </location>
</feature>
<dbReference type="SUPFAM" id="SSF52540">
    <property type="entry name" value="P-loop containing nucleoside triphosphate hydrolases"/>
    <property type="match status" value="1"/>
</dbReference>
<keyword evidence="1" id="KW-1133">Transmembrane helix</keyword>
<accession>A0A4P7GP64</accession>
<dbReference type="GO" id="GO:0000028">
    <property type="term" value="P:ribosomal small subunit assembly"/>
    <property type="evidence" value="ECO:0007669"/>
    <property type="project" value="TreeGrafter"/>
</dbReference>
<gene>
    <name evidence="3" type="ORF">EXE57_17640</name>
</gene>
<sequence>MTSLLEGARKLVTRGTDVGSRLEGLDAAAAAARGRVDDTVVDEAVAVVERASGRLKLSADHTVVALAGATGSGKSSTFNALNGLDLAAVGVRRPTTSWATACVWGTEGADELLDWLGIPERHRVVRDSMLDVGRQDRDLEGVVLLDLPDHDSTEVSHHLEVDRLVDLADLLVWVLDPQKYADAALHDRYLKPLAGHREVMLVVLNHLDTVPEAQREGMLSDVRRLLEADGLAGVPVLGVSARHGTGMEQLRAEIVSRVQAKKSTRTRIAADVRAAAERLDEATGRTKVDNLAAERVRALEDAFAEAAGVPTVVAAVEQSTRLRANRATGWPVTAWLSRLKPDPLKRLHLDLGKDGRQLTGQARTSVPEATQVQRARVDTEVRALADDASEGMARPWANAVRSASTSRLEELGDRLDAALGATDLRVARIPVWAGGVRVLQWLLILSALAGGVWLGVLAVMGYLQLPAPATPDWRGIPLPTLLLLGGVAVGVLLALVCRLLVGLTARRRARSADRRLRAAIATVSEELVVVPVQDELAAYGAVRSGLDRALR</sequence>
<keyword evidence="4" id="KW-1185">Reference proteome</keyword>
<organism evidence="3 4">
    <name type="scientific">Nocardioides euryhalodurans</name>
    <dbReference type="NCBI Taxonomy" id="2518370"/>
    <lineage>
        <taxon>Bacteria</taxon>
        <taxon>Bacillati</taxon>
        <taxon>Actinomycetota</taxon>
        <taxon>Actinomycetes</taxon>
        <taxon>Propionibacteriales</taxon>
        <taxon>Nocardioidaceae</taxon>
        <taxon>Nocardioides</taxon>
    </lineage>
</organism>
<dbReference type="Gene3D" id="3.40.50.300">
    <property type="entry name" value="P-loop containing nucleotide triphosphate hydrolases"/>
    <property type="match status" value="1"/>
</dbReference>
<keyword evidence="1" id="KW-0812">Transmembrane</keyword>
<reference evidence="3 4" key="1">
    <citation type="submission" date="2019-03" db="EMBL/GenBank/DDBJ databases">
        <title>Three New Species of Nocardioides, Nocardioides euryhalodurans sp. nov., Nocardioides seonyuensis sp. nov. and Nocardioides eburneoflavus sp. nov., Iolated from Soil.</title>
        <authorList>
            <person name="Roh S.G."/>
            <person name="Lee C."/>
            <person name="Kim M.-K."/>
            <person name="Kim S.B."/>
        </authorList>
    </citation>
    <scope>NUCLEOTIDE SEQUENCE [LARGE SCALE GENOMIC DNA]</scope>
    <source>
        <strain evidence="3 4">MMS17-SY117</strain>
    </source>
</reference>
<dbReference type="InterPro" id="IPR027417">
    <property type="entry name" value="P-loop_NTPase"/>
</dbReference>
<evidence type="ECO:0000313" key="3">
    <source>
        <dbReference type="EMBL" id="QBR93900.1"/>
    </source>
</evidence>
<dbReference type="Pfam" id="PF01926">
    <property type="entry name" value="MMR_HSR1"/>
    <property type="match status" value="1"/>
</dbReference>
<dbReference type="InterPro" id="IPR005662">
    <property type="entry name" value="GTPase_Era-like"/>
</dbReference>
<name>A0A4P7GP64_9ACTN</name>
<dbReference type="PANTHER" id="PTHR42698:SF1">
    <property type="entry name" value="GTPASE ERA, MITOCHONDRIAL"/>
    <property type="match status" value="1"/>
</dbReference>
<dbReference type="GO" id="GO:0019843">
    <property type="term" value="F:rRNA binding"/>
    <property type="evidence" value="ECO:0007669"/>
    <property type="project" value="TreeGrafter"/>
</dbReference>
<evidence type="ECO:0000313" key="4">
    <source>
        <dbReference type="Proteomes" id="UP000294894"/>
    </source>
</evidence>
<evidence type="ECO:0000259" key="2">
    <source>
        <dbReference type="Pfam" id="PF01926"/>
    </source>
</evidence>
<proteinExistence type="predicted"/>
<dbReference type="GO" id="GO:0043024">
    <property type="term" value="F:ribosomal small subunit binding"/>
    <property type="evidence" value="ECO:0007669"/>
    <property type="project" value="TreeGrafter"/>
</dbReference>
<dbReference type="RefSeq" id="WP_135079780.1">
    <property type="nucleotide sequence ID" value="NZ_CP038267.1"/>
</dbReference>
<dbReference type="GO" id="GO:0005829">
    <property type="term" value="C:cytosol"/>
    <property type="evidence" value="ECO:0007669"/>
    <property type="project" value="TreeGrafter"/>
</dbReference>
<feature type="transmembrane region" description="Helical" evidence="1">
    <location>
        <begin position="483"/>
        <end position="505"/>
    </location>
</feature>
<dbReference type="EMBL" id="CP038267">
    <property type="protein sequence ID" value="QBR93900.1"/>
    <property type="molecule type" value="Genomic_DNA"/>
</dbReference>
<dbReference type="AlphaFoldDB" id="A0A4P7GP64"/>
<dbReference type="KEGG" id="noy:EXE57_17640"/>